<dbReference type="Pfam" id="PF09995">
    <property type="entry name" value="MPAB_Lcp_cat"/>
    <property type="match status" value="2"/>
</dbReference>
<evidence type="ECO:0000313" key="4">
    <source>
        <dbReference type="Proteomes" id="UP001301769"/>
    </source>
</evidence>
<gene>
    <name evidence="3" type="ORF">QBC37DRAFT_429227</name>
</gene>
<feature type="domain" description="ER-bound oxygenase mpaB/mpaB'/Rubber oxygenase catalytic" evidence="2">
    <location>
        <begin position="234"/>
        <end position="352"/>
    </location>
</feature>
<dbReference type="EMBL" id="MU858183">
    <property type="protein sequence ID" value="KAK4210143.1"/>
    <property type="molecule type" value="Genomic_DNA"/>
</dbReference>
<evidence type="ECO:0000313" key="3">
    <source>
        <dbReference type="EMBL" id="KAK4210143.1"/>
    </source>
</evidence>
<keyword evidence="1" id="KW-0472">Membrane</keyword>
<keyword evidence="1" id="KW-0812">Transmembrane</keyword>
<reference evidence="3" key="2">
    <citation type="submission" date="2023-05" db="EMBL/GenBank/DDBJ databases">
        <authorList>
            <consortium name="Lawrence Berkeley National Laboratory"/>
            <person name="Steindorff A."/>
            <person name="Hensen N."/>
            <person name="Bonometti L."/>
            <person name="Westerberg I."/>
            <person name="Brannstrom I.O."/>
            <person name="Guillou S."/>
            <person name="Cros-Aarteil S."/>
            <person name="Calhoun S."/>
            <person name="Haridas S."/>
            <person name="Kuo A."/>
            <person name="Mondo S."/>
            <person name="Pangilinan J."/>
            <person name="Riley R."/>
            <person name="Labutti K."/>
            <person name="Andreopoulos B."/>
            <person name="Lipzen A."/>
            <person name="Chen C."/>
            <person name="Yanf M."/>
            <person name="Daum C."/>
            <person name="Ng V."/>
            <person name="Clum A."/>
            <person name="Ohm R."/>
            <person name="Martin F."/>
            <person name="Silar P."/>
            <person name="Natvig D."/>
            <person name="Lalanne C."/>
            <person name="Gautier V."/>
            <person name="Ament-Velasquez S.L."/>
            <person name="Kruys A."/>
            <person name="Hutchinson M.I."/>
            <person name="Powell A.J."/>
            <person name="Barry K."/>
            <person name="Miller A.N."/>
            <person name="Grigoriev I.V."/>
            <person name="Debuchy R."/>
            <person name="Gladieux P."/>
            <person name="Thoren M.H."/>
            <person name="Johannesson H."/>
        </authorList>
    </citation>
    <scope>NUCLEOTIDE SEQUENCE</scope>
    <source>
        <strain evidence="3">PSN293</strain>
    </source>
</reference>
<keyword evidence="4" id="KW-1185">Reference proteome</keyword>
<proteinExistence type="predicted"/>
<dbReference type="AlphaFoldDB" id="A0AAN7B429"/>
<feature type="domain" description="ER-bound oxygenase mpaB/mpaB'/Rubber oxygenase catalytic" evidence="2">
    <location>
        <begin position="59"/>
        <end position="163"/>
    </location>
</feature>
<keyword evidence="1" id="KW-1133">Transmembrane helix</keyword>
<accession>A0AAN7B429</accession>
<sequence length="436" mass="49552">MSREILLVPGSHRHADFSDCLKSPSQYRPTVQELSESSENAEINTMRPGMNPKIRQLPLITWLGGPYAILLQLSHPAIASASCAHSRFVIDALSRLRRTAAYIVSLTHGTEREQLLISGMITRQHCFIKNRNRADKGGHEYDARDPELQKWVAATLFKGIMLVDGVFSSSSVFPSSSNSVTQKATRKSWEEALNSDRNAPNFLTKPSIAPEEERPSSWLFAACQYLGIKPPRVAMSRSEKEALLKEARHLATSLDMPPEMWFSSLDDFEFYFEGMITRGLFVSPTKVLLPGNPAVPVSGLAVTSKEMGLNFLYKMKLPIWLFWLPSLMRLLARAWLPDNLRRGFGLSSLDWEQTHTGGFSGPGNNNHGTEIRTDMGLHEGLIWTTVMRWAYIIFIWFVWLVDWLMPMWLENWIIGFMVRDMEFAAGEIERTGRWPM</sequence>
<dbReference type="GO" id="GO:0016491">
    <property type="term" value="F:oxidoreductase activity"/>
    <property type="evidence" value="ECO:0007669"/>
    <property type="project" value="InterPro"/>
</dbReference>
<evidence type="ECO:0000256" key="1">
    <source>
        <dbReference type="SAM" id="Phobius"/>
    </source>
</evidence>
<evidence type="ECO:0000259" key="2">
    <source>
        <dbReference type="Pfam" id="PF09995"/>
    </source>
</evidence>
<reference evidence="3" key="1">
    <citation type="journal article" date="2023" name="Mol. Phylogenet. Evol.">
        <title>Genome-scale phylogeny and comparative genomics of the fungal order Sordariales.</title>
        <authorList>
            <person name="Hensen N."/>
            <person name="Bonometti L."/>
            <person name="Westerberg I."/>
            <person name="Brannstrom I.O."/>
            <person name="Guillou S."/>
            <person name="Cros-Aarteil S."/>
            <person name="Calhoun S."/>
            <person name="Haridas S."/>
            <person name="Kuo A."/>
            <person name="Mondo S."/>
            <person name="Pangilinan J."/>
            <person name="Riley R."/>
            <person name="LaButti K."/>
            <person name="Andreopoulos B."/>
            <person name="Lipzen A."/>
            <person name="Chen C."/>
            <person name="Yan M."/>
            <person name="Daum C."/>
            <person name="Ng V."/>
            <person name="Clum A."/>
            <person name="Steindorff A."/>
            <person name="Ohm R.A."/>
            <person name="Martin F."/>
            <person name="Silar P."/>
            <person name="Natvig D.O."/>
            <person name="Lalanne C."/>
            <person name="Gautier V."/>
            <person name="Ament-Velasquez S.L."/>
            <person name="Kruys A."/>
            <person name="Hutchinson M.I."/>
            <person name="Powell A.J."/>
            <person name="Barry K."/>
            <person name="Miller A.N."/>
            <person name="Grigoriev I.V."/>
            <person name="Debuchy R."/>
            <person name="Gladieux P."/>
            <person name="Hiltunen Thoren M."/>
            <person name="Johannesson H."/>
        </authorList>
    </citation>
    <scope>NUCLEOTIDE SEQUENCE</scope>
    <source>
        <strain evidence="3">PSN293</strain>
    </source>
</reference>
<dbReference type="PANTHER" id="PTHR36151:SF3">
    <property type="entry name" value="ER-BOUND OXYGENASE MPAB_MPAB'_RUBBER OXYGENASE CATALYTIC DOMAIN-CONTAINING PROTEIN"/>
    <property type="match status" value="1"/>
</dbReference>
<dbReference type="InterPro" id="IPR018713">
    <property type="entry name" value="MPAB/Lcp_cat_dom"/>
</dbReference>
<dbReference type="Proteomes" id="UP001301769">
    <property type="component" value="Unassembled WGS sequence"/>
</dbReference>
<organism evidence="3 4">
    <name type="scientific">Rhypophila decipiens</name>
    <dbReference type="NCBI Taxonomy" id="261697"/>
    <lineage>
        <taxon>Eukaryota</taxon>
        <taxon>Fungi</taxon>
        <taxon>Dikarya</taxon>
        <taxon>Ascomycota</taxon>
        <taxon>Pezizomycotina</taxon>
        <taxon>Sordariomycetes</taxon>
        <taxon>Sordariomycetidae</taxon>
        <taxon>Sordariales</taxon>
        <taxon>Naviculisporaceae</taxon>
        <taxon>Rhypophila</taxon>
    </lineage>
</organism>
<dbReference type="PANTHER" id="PTHR36151">
    <property type="entry name" value="BLR2777 PROTEIN"/>
    <property type="match status" value="1"/>
</dbReference>
<feature type="transmembrane region" description="Helical" evidence="1">
    <location>
        <begin position="389"/>
        <end position="409"/>
    </location>
</feature>
<comment type="caution">
    <text evidence="3">The sequence shown here is derived from an EMBL/GenBank/DDBJ whole genome shotgun (WGS) entry which is preliminary data.</text>
</comment>
<name>A0AAN7B429_9PEZI</name>
<protein>
    <recommendedName>
        <fullName evidence="2">ER-bound oxygenase mpaB/mpaB'/Rubber oxygenase catalytic domain-containing protein</fullName>
    </recommendedName>
</protein>